<dbReference type="AlphaFoldDB" id="A0A4Q0YSJ2"/>
<keyword evidence="3" id="KW-1185">Reference proteome</keyword>
<dbReference type="Proteomes" id="UP000290287">
    <property type="component" value="Unassembled WGS sequence"/>
</dbReference>
<keyword evidence="1" id="KW-1133">Transmembrane helix</keyword>
<protein>
    <submittedName>
        <fullName evidence="2">Uncharacterized protein</fullName>
    </submittedName>
</protein>
<comment type="caution">
    <text evidence="2">The sequence shown here is derived from an EMBL/GenBank/DDBJ whole genome shotgun (WGS) entry which is preliminary data.</text>
</comment>
<keyword evidence="1" id="KW-0472">Membrane</keyword>
<organism evidence="2 3">
    <name type="scientific">Veronia nyctiphanis</name>
    <dbReference type="NCBI Taxonomy" id="1278244"/>
    <lineage>
        <taxon>Bacteria</taxon>
        <taxon>Pseudomonadati</taxon>
        <taxon>Pseudomonadota</taxon>
        <taxon>Gammaproteobacteria</taxon>
        <taxon>Vibrionales</taxon>
        <taxon>Vibrionaceae</taxon>
        <taxon>Veronia</taxon>
    </lineage>
</organism>
<evidence type="ECO:0000313" key="2">
    <source>
        <dbReference type="EMBL" id="RXJ74126.1"/>
    </source>
</evidence>
<gene>
    <name evidence="2" type="ORF">CS022_05780</name>
</gene>
<accession>A0A4Q0YSJ2</accession>
<name>A0A4Q0YSJ2_9GAMM</name>
<evidence type="ECO:0000256" key="1">
    <source>
        <dbReference type="SAM" id="Phobius"/>
    </source>
</evidence>
<sequence>MLYRLWLRRGLNFIWLLMLFWLAKWREINMVKKECAFWHVKLMRFLIMRLIDLADHWSLHLSFY</sequence>
<dbReference type="EMBL" id="PEIB01000004">
    <property type="protein sequence ID" value="RXJ74126.1"/>
    <property type="molecule type" value="Genomic_DNA"/>
</dbReference>
<feature type="transmembrane region" description="Helical" evidence="1">
    <location>
        <begin position="6"/>
        <end position="23"/>
    </location>
</feature>
<evidence type="ECO:0000313" key="3">
    <source>
        <dbReference type="Proteomes" id="UP000290287"/>
    </source>
</evidence>
<reference evidence="2 3" key="1">
    <citation type="submission" date="2017-10" db="EMBL/GenBank/DDBJ databases">
        <title>Nyctiphanis sp. nov., isolated from the stomach of the euphausiid Nyctiphanes simplex (Hansen, 1911) in the Gulf of California.</title>
        <authorList>
            <person name="Gomez-Gil B."/>
            <person name="Aguilar-Mendez M."/>
            <person name="Lopez-Cortes A."/>
            <person name="Gomez-Gutierrez J."/>
            <person name="Roque A."/>
            <person name="Lang E."/>
            <person name="Gonzalez-Castillo A."/>
        </authorList>
    </citation>
    <scope>NUCLEOTIDE SEQUENCE [LARGE SCALE GENOMIC DNA]</scope>
    <source>
        <strain evidence="2 3">CAIM 600</strain>
    </source>
</reference>
<proteinExistence type="predicted"/>
<keyword evidence="1" id="KW-0812">Transmembrane</keyword>